<gene>
    <name evidence="18" type="ORF">2_6</name>
</gene>
<organism evidence="18">
    <name type="scientific">Mimiviridae sp. ChoanoV1</name>
    <dbReference type="NCBI Taxonomy" id="2596887"/>
    <lineage>
        <taxon>Viruses</taxon>
        <taxon>Varidnaviria</taxon>
        <taxon>Bamfordvirae</taxon>
        <taxon>Nucleocytoviricota</taxon>
        <taxon>Megaviricetes</taxon>
        <taxon>Imitervirales</taxon>
        <taxon>Schizomimiviridae</taxon>
    </lineage>
</organism>
<dbReference type="SMART" id="SM00744">
    <property type="entry name" value="RINGv"/>
    <property type="match status" value="1"/>
</dbReference>
<keyword evidence="6" id="KW-0899">Viral immunoevasion</keyword>
<proteinExistence type="inferred from homology"/>
<evidence type="ECO:0000313" key="18">
    <source>
        <dbReference type="EMBL" id="QDY51934.1"/>
    </source>
</evidence>
<evidence type="ECO:0000256" key="7">
    <source>
        <dbReference type="ARBA" id="ARBA00022625"/>
    </source>
</evidence>
<dbReference type="EMBL" id="MK250086">
    <property type="protein sequence ID" value="QDY51934.1"/>
    <property type="molecule type" value="Genomic_DNA"/>
</dbReference>
<evidence type="ECO:0000256" key="13">
    <source>
        <dbReference type="ARBA" id="ARBA00025257"/>
    </source>
</evidence>
<comment type="similarity">
    <text evidence="4">Belongs to the poxviridae LAP protein family.</text>
</comment>
<keyword evidence="6" id="KW-0945">Host-virus interaction</keyword>
<sequence>MNYKQRSRIEKLKYERFYLLNINVLEGDTISLDVSGSSRNIYQIELKDRKIQCNCPDQKGWAKHYNCICKHSCFIIKKVCRDIITDKSEFWTNLEFNKQEYEVITDILKEKSRNFESIEDDTVNKELVEKFNQINISESKYETKKTFNEGDVCPICYDDGDTDLLECPDCKNIFHKECMERWLQTQKTCVYCRSTVWNSYSEKGEYLNLGF</sequence>
<dbReference type="GO" id="GO:0046776">
    <property type="term" value="P:symbiont-mediated suppression of host antigen processing and presentation of peptide antigen via MHC class I"/>
    <property type="evidence" value="ECO:0007669"/>
    <property type="project" value="UniProtKB-KW"/>
</dbReference>
<evidence type="ECO:0000256" key="1">
    <source>
        <dbReference type="ARBA" id="ARBA00004280"/>
    </source>
</evidence>
<keyword evidence="9 15" id="KW-0863">Zinc-finger</keyword>
<evidence type="ECO:0000256" key="8">
    <source>
        <dbReference type="ARBA" id="ARBA00022723"/>
    </source>
</evidence>
<evidence type="ECO:0000256" key="15">
    <source>
        <dbReference type="PROSITE-ProRule" id="PRU00175"/>
    </source>
</evidence>
<dbReference type="InterPro" id="IPR039903">
    <property type="entry name" value="Zswim2"/>
</dbReference>
<dbReference type="SUPFAM" id="SSF57850">
    <property type="entry name" value="RING/U-box"/>
    <property type="match status" value="1"/>
</dbReference>
<comment type="subcellular location">
    <subcellularLocation>
        <location evidence="3">Host Golgi apparatus</location>
        <location evidence="3">Host trans-Golgi network membrane</location>
    </subcellularLocation>
    <subcellularLocation>
        <location evidence="1">Host early endosome membrane</location>
    </subcellularLocation>
    <subcellularLocation>
        <location evidence="2">Host membrane</location>
        <topology evidence="2">Multi-pass membrane protein</topology>
    </subcellularLocation>
</comment>
<evidence type="ECO:0000256" key="4">
    <source>
        <dbReference type="ARBA" id="ARBA00006560"/>
    </source>
</evidence>
<keyword evidence="10" id="KW-1040">Host Golgi apparatus</keyword>
<evidence type="ECO:0000256" key="2">
    <source>
        <dbReference type="ARBA" id="ARBA00004301"/>
    </source>
</evidence>
<evidence type="ECO:0000256" key="6">
    <source>
        <dbReference type="ARBA" id="ARBA00022560"/>
    </source>
</evidence>
<keyword evidence="12" id="KW-1039">Host endosome</keyword>
<dbReference type="Gene3D" id="3.30.40.10">
    <property type="entry name" value="Zinc/RING finger domain, C3HC4 (zinc finger)"/>
    <property type="match status" value="1"/>
</dbReference>
<evidence type="ECO:0000259" key="16">
    <source>
        <dbReference type="PROSITE" id="PS50089"/>
    </source>
</evidence>
<keyword evidence="11" id="KW-0862">Zinc</keyword>
<reference evidence="18" key="1">
    <citation type="submission" date="2018-11" db="EMBL/GenBank/DDBJ databases">
        <title>A distinct lineage of giant viruses engineers rhodopsin photosystems in predatory marine eukaryotes.</title>
        <authorList>
            <person name="Needham D.M."/>
            <person name="Yoshizawa S."/>
            <person name="Hosaka T."/>
            <person name="Poirier C."/>
            <person name="Choi C.-J."/>
            <person name="Hehenberger E."/>
            <person name="Irwin N.A.T."/>
            <person name="Wilken S."/>
            <person name="Yung C.-M."/>
            <person name="Bachy C."/>
            <person name="Kurihara R."/>
            <person name="Nakajima Y."/>
            <person name="Kojima K."/>
            <person name="Kimura-Someya T."/>
            <person name="Leonard G."/>
            <person name="Malmstrom R.R."/>
            <person name="Mende D."/>
            <person name="Olson D.K."/>
            <person name="Sudo Y."/>
            <person name="Sudek S."/>
            <person name="Richards T.A."/>
            <person name="DeLong E.F."/>
            <person name="Keeling P.J."/>
            <person name="Santoro A.E."/>
            <person name="Shirouzu M."/>
            <person name="Iwasaki W."/>
            <person name="Worden A.Z."/>
        </authorList>
    </citation>
    <scope>NUCLEOTIDE SEQUENCE</scope>
</reference>
<evidence type="ECO:0000256" key="3">
    <source>
        <dbReference type="ARBA" id="ARBA00004359"/>
    </source>
</evidence>
<dbReference type="GO" id="GO:0008270">
    <property type="term" value="F:zinc ion binding"/>
    <property type="evidence" value="ECO:0007669"/>
    <property type="project" value="UniProtKB-KW"/>
</dbReference>
<accession>A0A5B8IPS5</accession>
<dbReference type="InterPro" id="IPR013083">
    <property type="entry name" value="Znf_RING/FYVE/PHD"/>
</dbReference>
<dbReference type="PANTHER" id="PTHR21540">
    <property type="entry name" value="RING FINGER AND SWIM DOMAIN-CONTAINING PROTEIN 2"/>
    <property type="match status" value="1"/>
</dbReference>
<evidence type="ECO:0000256" key="5">
    <source>
        <dbReference type="ARBA" id="ARBA00018161"/>
    </source>
</evidence>
<evidence type="ECO:0000256" key="12">
    <source>
        <dbReference type="ARBA" id="ARBA00023046"/>
    </source>
</evidence>
<dbReference type="PROSITE" id="PS50966">
    <property type="entry name" value="ZF_SWIM"/>
    <property type="match status" value="1"/>
</dbReference>
<feature type="domain" description="RING-type" evidence="16">
    <location>
        <begin position="153"/>
        <end position="193"/>
    </location>
</feature>
<evidence type="ECO:0000259" key="17">
    <source>
        <dbReference type="PROSITE" id="PS50966"/>
    </source>
</evidence>
<feature type="domain" description="SWIM-type" evidence="17">
    <location>
        <begin position="42"/>
        <end position="80"/>
    </location>
</feature>
<keyword evidence="7" id="KW-1115">Inhibition of host MHC class I molecule presentation by virus</keyword>
<dbReference type="Pfam" id="PF13639">
    <property type="entry name" value="zf-RING_2"/>
    <property type="match status" value="1"/>
</dbReference>
<keyword evidence="8" id="KW-0479">Metal-binding</keyword>
<protein>
    <recommendedName>
        <fullName evidence="5">E3 ubiquitin-protein ligase LAP</fullName>
    </recommendedName>
    <alternativeName>
        <fullName evidence="14">Leukemia associated protein</fullName>
    </alternativeName>
</protein>
<dbReference type="InterPro" id="IPR011016">
    <property type="entry name" value="Znf_RING-CH"/>
</dbReference>
<comment type="function">
    <text evidence="13">E3 ubiquitin-protein ligase which promotes ubiquitination and subsequent degradation of host MHC-I and CD4 molecules, presumably to prevent lysis of infected cells by cytotoxic T-lymphocytes and NK cell. Binds target molecules through transmembrane interaction. The result of this ubiquitination is the enhancement of the endocytosis of the target chain and the delivery to the lysosome, where it is proteolytically destroyed.</text>
</comment>
<evidence type="ECO:0000256" key="14">
    <source>
        <dbReference type="ARBA" id="ARBA00031582"/>
    </source>
</evidence>
<dbReference type="PROSITE" id="PS50089">
    <property type="entry name" value="ZF_RING_2"/>
    <property type="match status" value="1"/>
</dbReference>
<dbReference type="PANTHER" id="PTHR21540:SF0">
    <property type="entry name" value="PHD FAMILY PROTEIN"/>
    <property type="match status" value="1"/>
</dbReference>
<dbReference type="InterPro" id="IPR007527">
    <property type="entry name" value="Znf_SWIM"/>
</dbReference>
<keyword evidence="6" id="KW-1080">Inhibition of host adaptive immune response by virus</keyword>
<evidence type="ECO:0000256" key="10">
    <source>
        <dbReference type="ARBA" id="ARBA00022812"/>
    </source>
</evidence>
<evidence type="ECO:0000256" key="9">
    <source>
        <dbReference type="ARBA" id="ARBA00022771"/>
    </source>
</evidence>
<dbReference type="GO" id="GO:0061630">
    <property type="term" value="F:ubiquitin protein ligase activity"/>
    <property type="evidence" value="ECO:0007669"/>
    <property type="project" value="InterPro"/>
</dbReference>
<dbReference type="GO" id="GO:0033644">
    <property type="term" value="C:host cell membrane"/>
    <property type="evidence" value="ECO:0007669"/>
    <property type="project" value="UniProtKB-SubCell"/>
</dbReference>
<dbReference type="GO" id="GO:0044177">
    <property type="term" value="C:host cell Golgi apparatus"/>
    <property type="evidence" value="ECO:0007669"/>
    <property type="project" value="UniProtKB-SubCell"/>
</dbReference>
<name>A0A5B8IPS5_9VIRU</name>
<evidence type="ECO:0000256" key="11">
    <source>
        <dbReference type="ARBA" id="ARBA00022833"/>
    </source>
</evidence>
<dbReference type="InterPro" id="IPR001841">
    <property type="entry name" value="Znf_RING"/>
</dbReference>